<organism evidence="14 15">
    <name type="scientific">Candidatus Segetimicrobium genomatis</name>
    <dbReference type="NCBI Taxonomy" id="2569760"/>
    <lineage>
        <taxon>Bacteria</taxon>
        <taxon>Bacillati</taxon>
        <taxon>Candidatus Sysuimicrobiota</taxon>
        <taxon>Candidatus Sysuimicrobiia</taxon>
        <taxon>Candidatus Sysuimicrobiales</taxon>
        <taxon>Candidatus Segetimicrobiaceae</taxon>
        <taxon>Candidatus Segetimicrobium</taxon>
    </lineage>
</organism>
<dbReference type="Pfam" id="PF00133">
    <property type="entry name" value="tRNA-synt_1"/>
    <property type="match status" value="1"/>
</dbReference>
<keyword evidence="5 9" id="KW-0067">ATP-binding</keyword>
<keyword evidence="4 9" id="KW-0547">Nucleotide-binding</keyword>
<dbReference type="Gene3D" id="3.40.50.620">
    <property type="entry name" value="HUPs"/>
    <property type="match status" value="2"/>
</dbReference>
<dbReference type="PANTHER" id="PTHR43740">
    <property type="entry name" value="LEUCYL-TRNA SYNTHETASE"/>
    <property type="match status" value="1"/>
</dbReference>
<dbReference type="GO" id="GO:0005524">
    <property type="term" value="F:ATP binding"/>
    <property type="evidence" value="ECO:0007669"/>
    <property type="project" value="UniProtKB-UniRule"/>
</dbReference>
<protein>
    <recommendedName>
        <fullName evidence="9">Leucine--tRNA ligase</fullName>
        <ecNumber evidence="9">6.1.1.4</ecNumber>
    </recommendedName>
    <alternativeName>
        <fullName evidence="9">Leucyl-tRNA synthetase</fullName>
        <shortName evidence="9">LeuRS</shortName>
    </alternativeName>
</protein>
<dbReference type="InterPro" id="IPR025709">
    <property type="entry name" value="Leu_tRNA-synth_edit"/>
</dbReference>
<evidence type="ECO:0000256" key="9">
    <source>
        <dbReference type="HAMAP-Rule" id="MF_00049"/>
    </source>
</evidence>
<feature type="short sequence motif" description="'HIGH' region" evidence="9">
    <location>
        <begin position="42"/>
        <end position="52"/>
    </location>
</feature>
<dbReference type="SUPFAM" id="SSF50677">
    <property type="entry name" value="ValRS/IleRS/LeuRS editing domain"/>
    <property type="match status" value="1"/>
</dbReference>
<dbReference type="PRINTS" id="PR00985">
    <property type="entry name" value="TRNASYNTHLEU"/>
</dbReference>
<evidence type="ECO:0000259" key="11">
    <source>
        <dbReference type="Pfam" id="PF00133"/>
    </source>
</evidence>
<evidence type="ECO:0000256" key="6">
    <source>
        <dbReference type="ARBA" id="ARBA00022917"/>
    </source>
</evidence>
<dbReference type="CDD" id="cd00812">
    <property type="entry name" value="LeuRS_core"/>
    <property type="match status" value="1"/>
</dbReference>
<dbReference type="EMBL" id="VBAK01000154">
    <property type="protein sequence ID" value="TMI87573.1"/>
    <property type="molecule type" value="Genomic_DNA"/>
</dbReference>
<evidence type="ECO:0000256" key="8">
    <source>
        <dbReference type="ARBA" id="ARBA00047469"/>
    </source>
</evidence>
<evidence type="ECO:0000313" key="14">
    <source>
        <dbReference type="EMBL" id="TMI87573.1"/>
    </source>
</evidence>
<comment type="caution">
    <text evidence="14">The sequence shown here is derived from an EMBL/GenBank/DDBJ whole genome shotgun (WGS) entry which is preliminary data.</text>
</comment>
<dbReference type="InterPro" id="IPR002302">
    <property type="entry name" value="Leu-tRNA-ligase"/>
</dbReference>
<evidence type="ECO:0000256" key="3">
    <source>
        <dbReference type="ARBA" id="ARBA00022598"/>
    </source>
</evidence>
<keyword evidence="2 9" id="KW-0963">Cytoplasm</keyword>
<evidence type="ECO:0000256" key="4">
    <source>
        <dbReference type="ARBA" id="ARBA00022741"/>
    </source>
</evidence>
<dbReference type="Proteomes" id="UP000318509">
    <property type="component" value="Unassembled WGS sequence"/>
</dbReference>
<evidence type="ECO:0000259" key="13">
    <source>
        <dbReference type="Pfam" id="PF13603"/>
    </source>
</evidence>
<dbReference type="GO" id="GO:0002161">
    <property type="term" value="F:aminoacyl-tRNA deacylase activity"/>
    <property type="evidence" value="ECO:0007669"/>
    <property type="project" value="InterPro"/>
</dbReference>
<evidence type="ECO:0000256" key="10">
    <source>
        <dbReference type="SAM" id="MobiDB-lite"/>
    </source>
</evidence>
<dbReference type="Pfam" id="PF08264">
    <property type="entry name" value="Anticodon_1"/>
    <property type="match status" value="1"/>
</dbReference>
<dbReference type="EC" id="6.1.1.4" evidence="9"/>
<keyword evidence="3 9" id="KW-0436">Ligase</keyword>
<dbReference type="SUPFAM" id="SSF52374">
    <property type="entry name" value="Nucleotidylyl transferase"/>
    <property type="match status" value="1"/>
</dbReference>
<dbReference type="FunFam" id="1.10.730.10:FF:000002">
    <property type="entry name" value="Leucine--tRNA ligase"/>
    <property type="match status" value="2"/>
</dbReference>
<evidence type="ECO:0000313" key="15">
    <source>
        <dbReference type="Proteomes" id="UP000318509"/>
    </source>
</evidence>
<evidence type="ECO:0000256" key="2">
    <source>
        <dbReference type="ARBA" id="ARBA00022490"/>
    </source>
</evidence>
<reference evidence="14 15" key="1">
    <citation type="journal article" date="2019" name="Nat. Microbiol.">
        <title>Mediterranean grassland soil C-N compound turnover is dependent on rainfall and depth, and is mediated by genomically divergent microorganisms.</title>
        <authorList>
            <person name="Diamond S."/>
            <person name="Andeer P.F."/>
            <person name="Li Z."/>
            <person name="Crits-Christoph A."/>
            <person name="Burstein D."/>
            <person name="Anantharaman K."/>
            <person name="Lane K.R."/>
            <person name="Thomas B.C."/>
            <person name="Pan C."/>
            <person name="Northen T.R."/>
            <person name="Banfield J.F."/>
        </authorList>
    </citation>
    <scope>NUCLEOTIDE SEQUENCE [LARGE SCALE GENOMIC DNA]</scope>
    <source>
        <strain evidence="14">NP_3</strain>
    </source>
</reference>
<dbReference type="SUPFAM" id="SSF47323">
    <property type="entry name" value="Anticodon-binding domain of a subclass of class I aminoacyl-tRNA synthetases"/>
    <property type="match status" value="1"/>
</dbReference>
<evidence type="ECO:0000256" key="5">
    <source>
        <dbReference type="ARBA" id="ARBA00022840"/>
    </source>
</evidence>
<keyword evidence="7 9" id="KW-0030">Aminoacyl-tRNA synthetase</keyword>
<name>A0A537JVN5_9BACT</name>
<feature type="compositionally biased region" description="Low complexity" evidence="10">
    <location>
        <begin position="645"/>
        <end position="667"/>
    </location>
</feature>
<dbReference type="NCBIfam" id="TIGR00396">
    <property type="entry name" value="leuS_bact"/>
    <property type="match status" value="1"/>
</dbReference>
<proteinExistence type="inferred from homology"/>
<comment type="catalytic activity">
    <reaction evidence="8 9">
        <text>tRNA(Leu) + L-leucine + ATP = L-leucyl-tRNA(Leu) + AMP + diphosphate</text>
        <dbReference type="Rhea" id="RHEA:11688"/>
        <dbReference type="Rhea" id="RHEA-COMP:9613"/>
        <dbReference type="Rhea" id="RHEA-COMP:9622"/>
        <dbReference type="ChEBI" id="CHEBI:30616"/>
        <dbReference type="ChEBI" id="CHEBI:33019"/>
        <dbReference type="ChEBI" id="CHEBI:57427"/>
        <dbReference type="ChEBI" id="CHEBI:78442"/>
        <dbReference type="ChEBI" id="CHEBI:78494"/>
        <dbReference type="ChEBI" id="CHEBI:456215"/>
        <dbReference type="EC" id="6.1.1.4"/>
    </reaction>
</comment>
<dbReference type="FunFam" id="3.40.50.620:FF:000003">
    <property type="entry name" value="Leucine--tRNA ligase"/>
    <property type="match status" value="1"/>
</dbReference>
<dbReference type="Pfam" id="PF13603">
    <property type="entry name" value="tRNA-synt_1_2"/>
    <property type="match status" value="1"/>
</dbReference>
<dbReference type="Gene3D" id="1.10.730.10">
    <property type="entry name" value="Isoleucyl-tRNA Synthetase, Domain 1"/>
    <property type="match status" value="1"/>
</dbReference>
<dbReference type="CDD" id="cd07958">
    <property type="entry name" value="Anticodon_Ia_Leu_BEm"/>
    <property type="match status" value="1"/>
</dbReference>
<sequence length="844" mass="95359">MGEAYDPKQIEPKWQARWEADGLYRTRERSDRPKFYFLTMYPYPSGDLHIGHWFTMTASDARARFLKMRGLNVFFPIGFDAFGLPAENAAIQHGIHPYQWTMANIERMRGQLRSMGAMFDWSREVVTCLPEYYTWNQWFFLKFHEAGLAYRAMAAVDWCPHDNTTLAREQVIGPDRVCERCGTPVIKKDLEQWFFRITRYTEELLDFSKMEWPERVQTLQRNWIGRSEGAEVVYTSEQGDPITVFTTRPDTLFGATFLVLAPEHPLVDRLTTPDRRVEVAAYVHGARRQSEIERLAEDREKTGVFIGAYARHPLTNARIPIYIGDYVLLTYGTGAIHAVPAHDARDFVFARAYGLPIPVVIAPPDWDGKPLREAYAGEGPMVNSGPFDGTPSQAGRKRVTEALERAGRGRAAVIYRLRDWLISRQRYWGTPIPIIYCPQCGTVPVPYADLPVVLPEDAEFAPTGESPLKRDERFRRTRCPRCGGAAERETDTMDTFVDSSWYQYRYLSPHDRERPFDPEEGRTWLPVDQYTGGIEHAVLHLLYTRFFTKAMRDLGLVAFDEPMLRLFNQGIILGPDGHRMSKSRGNVVNPDDYVGGMGVDTVRAYLMFIGPWDAGGPWNPQGIEGVQRFLQRVWHLIVDRPPEAPGAQRASPAGAPPSGGSTPASSRRQTEVAAGSPGTVGSEAAVRRTVHQTLRRVTEDLEGFRFNTALAALMECTNAFYRAREAGAAGTAEWAAALRTLVLMLAPFAPHQAEELWSRLGGPYSVHQQAWPAWDPGAVREETITLVLQVNGRVRDRVQVPAGLDEARLRETALASEKVRKFIDGMQVQDVIVVRGKLVNVVVR</sequence>
<dbReference type="AlphaFoldDB" id="A0A537JVN5"/>
<evidence type="ECO:0000256" key="7">
    <source>
        <dbReference type="ARBA" id="ARBA00023146"/>
    </source>
</evidence>
<dbReference type="PANTHER" id="PTHR43740:SF2">
    <property type="entry name" value="LEUCINE--TRNA LIGASE, MITOCHONDRIAL"/>
    <property type="match status" value="1"/>
</dbReference>
<dbReference type="HAMAP" id="MF_00049_B">
    <property type="entry name" value="Leu_tRNA_synth_B"/>
    <property type="match status" value="1"/>
</dbReference>
<feature type="domain" description="Aminoacyl-tRNA synthetase class Ia" evidence="11">
    <location>
        <begin position="416"/>
        <end position="607"/>
    </location>
</feature>
<dbReference type="InterPro" id="IPR014729">
    <property type="entry name" value="Rossmann-like_a/b/a_fold"/>
</dbReference>
<dbReference type="InterPro" id="IPR002300">
    <property type="entry name" value="aa-tRNA-synth_Ia"/>
</dbReference>
<dbReference type="GO" id="GO:0006429">
    <property type="term" value="P:leucyl-tRNA aminoacylation"/>
    <property type="evidence" value="ECO:0007669"/>
    <property type="project" value="UniProtKB-UniRule"/>
</dbReference>
<gene>
    <name evidence="9" type="primary">leuS</name>
    <name evidence="14" type="ORF">E6H00_15210</name>
</gene>
<dbReference type="InterPro" id="IPR009008">
    <property type="entry name" value="Val/Leu/Ile-tRNA-synth_edit"/>
</dbReference>
<accession>A0A537JVN5</accession>
<feature type="short sequence motif" description="'KMSKS' region" evidence="9">
    <location>
        <begin position="579"/>
        <end position="583"/>
    </location>
</feature>
<comment type="similarity">
    <text evidence="1 9">Belongs to the class-I aminoacyl-tRNA synthetase family.</text>
</comment>
<feature type="domain" description="Methionyl/Valyl/Leucyl/Isoleucyl-tRNA synthetase anticodon-binding" evidence="12">
    <location>
        <begin position="687"/>
        <end position="805"/>
    </location>
</feature>
<comment type="subcellular location">
    <subcellularLocation>
        <location evidence="9">Cytoplasm</location>
    </subcellularLocation>
</comment>
<dbReference type="GO" id="GO:0004823">
    <property type="term" value="F:leucine-tRNA ligase activity"/>
    <property type="evidence" value="ECO:0007669"/>
    <property type="project" value="UniProtKB-UniRule"/>
</dbReference>
<dbReference type="GO" id="GO:0005829">
    <property type="term" value="C:cytosol"/>
    <property type="evidence" value="ECO:0007669"/>
    <property type="project" value="TreeGrafter"/>
</dbReference>
<feature type="binding site" evidence="9">
    <location>
        <position position="582"/>
    </location>
    <ligand>
        <name>ATP</name>
        <dbReference type="ChEBI" id="CHEBI:30616"/>
    </ligand>
</feature>
<evidence type="ECO:0000256" key="1">
    <source>
        <dbReference type="ARBA" id="ARBA00005594"/>
    </source>
</evidence>
<dbReference type="InterPro" id="IPR013155">
    <property type="entry name" value="M/V/L/I-tRNA-synth_anticd-bd"/>
</dbReference>
<feature type="domain" description="Leucyl-tRNA synthetase editing" evidence="13">
    <location>
        <begin position="221"/>
        <end position="403"/>
    </location>
</feature>
<dbReference type="FunFam" id="3.40.50.620:FF:000056">
    <property type="entry name" value="Leucine--tRNA ligase"/>
    <property type="match status" value="1"/>
</dbReference>
<dbReference type="InterPro" id="IPR009080">
    <property type="entry name" value="tRNAsynth_Ia_anticodon-bd"/>
</dbReference>
<feature type="region of interest" description="Disordered" evidence="10">
    <location>
        <begin position="643"/>
        <end position="687"/>
    </location>
</feature>
<keyword evidence="6 9" id="KW-0648">Protein biosynthesis</keyword>
<evidence type="ECO:0000259" key="12">
    <source>
        <dbReference type="Pfam" id="PF08264"/>
    </source>
</evidence>